<dbReference type="SUPFAM" id="SSF100950">
    <property type="entry name" value="NagB/RpiA/CoA transferase-like"/>
    <property type="match status" value="1"/>
</dbReference>
<name>A0A2K8KNA8_9MOLU</name>
<dbReference type="PANTHER" id="PTHR30363">
    <property type="entry name" value="HTH-TYPE TRANSCRIPTIONAL REGULATOR SRLR-RELATED"/>
    <property type="match status" value="1"/>
</dbReference>
<dbReference type="RefSeq" id="WP_157795113.1">
    <property type="nucleotide sequence ID" value="NZ_CP024870.1"/>
</dbReference>
<dbReference type="Pfam" id="PF00455">
    <property type="entry name" value="DeoRC"/>
    <property type="match status" value="1"/>
</dbReference>
<feature type="domain" description="DeoR-like transcriptional repressor C-terminal sensor" evidence="3">
    <location>
        <begin position="81"/>
        <end position="239"/>
    </location>
</feature>
<dbReference type="AlphaFoldDB" id="A0A2K8KNA8"/>
<dbReference type="EMBL" id="CP024870">
    <property type="protein sequence ID" value="ATX70426.1"/>
    <property type="molecule type" value="Genomic_DNA"/>
</dbReference>
<protein>
    <submittedName>
        <fullName evidence="4">DeoR family transcriptional regulator, lactose phosphotransferase system repressor</fullName>
    </submittedName>
</protein>
<evidence type="ECO:0000259" key="3">
    <source>
        <dbReference type="Pfam" id="PF00455"/>
    </source>
</evidence>
<keyword evidence="4" id="KW-0808">Transferase</keyword>
<dbReference type="InterPro" id="IPR037171">
    <property type="entry name" value="NagB/RpiA_transferase-like"/>
</dbReference>
<evidence type="ECO:0000313" key="5">
    <source>
        <dbReference type="Proteomes" id="UP000231179"/>
    </source>
</evidence>
<keyword evidence="2" id="KW-0175">Coiled coil</keyword>
<organism evidence="4 5">
    <name type="scientific">Spiroplasma clarkii</name>
    <dbReference type="NCBI Taxonomy" id="2139"/>
    <lineage>
        <taxon>Bacteria</taxon>
        <taxon>Bacillati</taxon>
        <taxon>Mycoplasmatota</taxon>
        <taxon>Mollicutes</taxon>
        <taxon>Entomoplasmatales</taxon>
        <taxon>Spiroplasmataceae</taxon>
        <taxon>Spiroplasma</taxon>
    </lineage>
</organism>
<dbReference type="InterPro" id="IPR014036">
    <property type="entry name" value="DeoR-like_C"/>
</dbReference>
<keyword evidence="1" id="KW-0678">Repressor</keyword>
<proteinExistence type="predicted"/>
<feature type="coiled-coil region" evidence="2">
    <location>
        <begin position="65"/>
        <end position="99"/>
    </location>
</feature>
<dbReference type="SMART" id="SM01134">
    <property type="entry name" value="DeoRC"/>
    <property type="match status" value="1"/>
</dbReference>
<sequence>MDKLKKGERFKIYTKYLLAEQSVTIKAFYSFAIGAGIPEITARRDLKLLENLNYITLEMGLVKYNSAIARETTRAEKTLENKEEKIKIARTAIKLINSEEIFVGPGTTCEAFVKSINKPIKLLYTNGFEIAKLAENNENIKRVVVIGGKLRPQSGAMCGPIAVKTLDNLRFSQAFITITNINDKLDMFNNNEDEAFFTSKVIENSNQTICMIDVTKLQVDSHGNIITNAANIDYFVLDQQPLDEWTEKLKINSEIKW</sequence>
<evidence type="ECO:0000256" key="1">
    <source>
        <dbReference type="ARBA" id="ARBA00022491"/>
    </source>
</evidence>
<evidence type="ECO:0000313" key="4">
    <source>
        <dbReference type="EMBL" id="ATX70426.1"/>
    </source>
</evidence>
<gene>
    <name evidence="4" type="primary">lacR</name>
    <name evidence="4" type="ORF">SCLAR_v1c00910</name>
</gene>
<dbReference type="PANTHER" id="PTHR30363:SF4">
    <property type="entry name" value="GLYCEROL-3-PHOSPHATE REGULON REPRESSOR"/>
    <property type="match status" value="1"/>
</dbReference>
<dbReference type="InterPro" id="IPR050313">
    <property type="entry name" value="Carb_Metab_HTH_regulators"/>
</dbReference>
<reference evidence="4 5" key="1">
    <citation type="submission" date="2017-11" db="EMBL/GenBank/DDBJ databases">
        <title>Complete genome sequence of Spiroplasma clarkii CN-5 (DSM 19994).</title>
        <authorList>
            <person name="Tsai Y.-M."/>
            <person name="Chang A."/>
            <person name="Lo W.-S."/>
            <person name="Kuo C.-H."/>
        </authorList>
    </citation>
    <scope>NUCLEOTIDE SEQUENCE [LARGE SCALE GENOMIC DNA]</scope>
    <source>
        <strain evidence="4 5">CN-5</strain>
    </source>
</reference>
<dbReference type="Gene3D" id="3.40.50.1360">
    <property type="match status" value="1"/>
</dbReference>
<dbReference type="GO" id="GO:0016740">
    <property type="term" value="F:transferase activity"/>
    <property type="evidence" value="ECO:0007669"/>
    <property type="project" value="UniProtKB-KW"/>
</dbReference>
<evidence type="ECO:0000256" key="2">
    <source>
        <dbReference type="SAM" id="Coils"/>
    </source>
</evidence>
<dbReference type="Proteomes" id="UP000231179">
    <property type="component" value="Chromosome"/>
</dbReference>
<keyword evidence="5" id="KW-1185">Reference proteome</keyword>
<accession>A0A2K8KNA8</accession>